<dbReference type="EMBL" id="JAJGCB010000003">
    <property type="protein sequence ID" value="KAJ8994057.1"/>
    <property type="molecule type" value="Genomic_DNA"/>
</dbReference>
<proteinExistence type="predicted"/>
<evidence type="ECO:0000313" key="1">
    <source>
        <dbReference type="EMBL" id="KAJ8994057.1"/>
    </source>
</evidence>
<gene>
    <name evidence="1" type="ORF">HRR80_002552</name>
</gene>
<dbReference type="AlphaFoldDB" id="A0AAN6EYQ8"/>
<protein>
    <submittedName>
        <fullName evidence="1">Uncharacterized protein</fullName>
    </submittedName>
</protein>
<evidence type="ECO:0000313" key="2">
    <source>
        <dbReference type="Proteomes" id="UP001161757"/>
    </source>
</evidence>
<name>A0AAN6EYQ8_EXODE</name>
<dbReference type="Proteomes" id="UP001161757">
    <property type="component" value="Unassembled WGS sequence"/>
</dbReference>
<accession>A0AAN6EYQ8</accession>
<reference evidence="1" key="1">
    <citation type="submission" date="2023-01" db="EMBL/GenBank/DDBJ databases">
        <title>Exophiala dermititidis isolated from Cystic Fibrosis Patient.</title>
        <authorList>
            <person name="Kurbessoian T."/>
            <person name="Crocker A."/>
            <person name="Murante D."/>
            <person name="Hogan D.A."/>
            <person name="Stajich J.E."/>
        </authorList>
    </citation>
    <scope>NUCLEOTIDE SEQUENCE</scope>
    <source>
        <strain evidence="1">Ex8</strain>
    </source>
</reference>
<comment type="caution">
    <text evidence="1">The sequence shown here is derived from an EMBL/GenBank/DDBJ whole genome shotgun (WGS) entry which is preliminary data.</text>
</comment>
<sequence length="112" mass="12943">MTGEGKLHHVELYRVSLPLGSLWCYSPPPWKASWPRHSPHAWHQLQSMLHCISDRPNSKAMRSVYLPPGRLNLLGLRLPILPGLLDRSLVHQPSLWKRRGNDLGFRKLVQRT</sequence>
<organism evidence="1 2">
    <name type="scientific">Exophiala dermatitidis</name>
    <name type="common">Black yeast-like fungus</name>
    <name type="synonym">Wangiella dermatitidis</name>
    <dbReference type="NCBI Taxonomy" id="5970"/>
    <lineage>
        <taxon>Eukaryota</taxon>
        <taxon>Fungi</taxon>
        <taxon>Dikarya</taxon>
        <taxon>Ascomycota</taxon>
        <taxon>Pezizomycotina</taxon>
        <taxon>Eurotiomycetes</taxon>
        <taxon>Chaetothyriomycetidae</taxon>
        <taxon>Chaetothyriales</taxon>
        <taxon>Herpotrichiellaceae</taxon>
        <taxon>Exophiala</taxon>
    </lineage>
</organism>